<comment type="caution">
    <text evidence="2">The sequence shown here is derived from an EMBL/GenBank/DDBJ whole genome shotgun (WGS) entry which is preliminary data.</text>
</comment>
<dbReference type="Pfam" id="PF13527">
    <property type="entry name" value="Acetyltransf_9"/>
    <property type="match status" value="1"/>
</dbReference>
<feature type="domain" description="N-acetyltransferase" evidence="1">
    <location>
        <begin position="6"/>
        <end position="171"/>
    </location>
</feature>
<evidence type="ECO:0000313" key="3">
    <source>
        <dbReference type="Proteomes" id="UP000435802"/>
    </source>
</evidence>
<gene>
    <name evidence="2" type="ORF">GR138_06555</name>
</gene>
<dbReference type="Gene3D" id="3.40.630.30">
    <property type="match status" value="1"/>
</dbReference>
<evidence type="ECO:0000259" key="1">
    <source>
        <dbReference type="PROSITE" id="PS51186"/>
    </source>
</evidence>
<dbReference type="Proteomes" id="UP000435802">
    <property type="component" value="Unassembled WGS sequence"/>
</dbReference>
<dbReference type="GO" id="GO:0016747">
    <property type="term" value="F:acyltransferase activity, transferring groups other than amino-acyl groups"/>
    <property type="evidence" value="ECO:0007669"/>
    <property type="project" value="InterPro"/>
</dbReference>
<organism evidence="2 3">
    <name type="scientific">Shinella kummerowiae</name>
    <dbReference type="NCBI Taxonomy" id="417745"/>
    <lineage>
        <taxon>Bacteria</taxon>
        <taxon>Pseudomonadati</taxon>
        <taxon>Pseudomonadota</taxon>
        <taxon>Alphaproteobacteria</taxon>
        <taxon>Hyphomicrobiales</taxon>
        <taxon>Rhizobiaceae</taxon>
        <taxon>Shinella</taxon>
    </lineage>
</organism>
<keyword evidence="3" id="KW-1185">Reference proteome</keyword>
<dbReference type="AlphaFoldDB" id="A0A6N8SCX8"/>
<accession>A0A6N8SCX8</accession>
<keyword evidence="2" id="KW-0808">Transferase</keyword>
<sequence length="294" mass="31786">MNRSGLIFRSDYFGDAAAWQAVADLLEETFGIDVTGLDRLGGPDPTCTAFAWFDDAGACIANISAFALPLVIDGVVVQAAGLQSGAVRPSHRGRGLYRDVMRAALDHCDAKGFAAVLLLTEAPDLYTRHGFRTLPQHGFSGPAPEGGRARSVRRLHIENDDDVTLLRRLLDARSPVSNRFAPLRQREMFLFNALLAPDVKLDLLEEDDAVVAWRSGEDGCLELLDIVATSIPSLADILASLEISTTRVIVRFAPDRLAWEGTALPDAGDMKLMLRGAESLLPAGPFALPSMAEF</sequence>
<dbReference type="EMBL" id="WUMK01000002">
    <property type="protein sequence ID" value="MXN44842.1"/>
    <property type="molecule type" value="Genomic_DNA"/>
</dbReference>
<dbReference type="OrthoDB" id="8287577at2"/>
<dbReference type="InterPro" id="IPR000182">
    <property type="entry name" value="GNAT_dom"/>
</dbReference>
<evidence type="ECO:0000313" key="2">
    <source>
        <dbReference type="EMBL" id="MXN44842.1"/>
    </source>
</evidence>
<dbReference type="PROSITE" id="PS51186">
    <property type="entry name" value="GNAT"/>
    <property type="match status" value="1"/>
</dbReference>
<protein>
    <submittedName>
        <fullName evidence="2">GNAT family N-acetyltransferase</fullName>
    </submittedName>
</protein>
<dbReference type="CDD" id="cd04301">
    <property type="entry name" value="NAT_SF"/>
    <property type="match status" value="1"/>
</dbReference>
<name>A0A6N8SCX8_9HYPH</name>
<reference evidence="2 3" key="1">
    <citation type="submission" date="2019-12" db="EMBL/GenBank/DDBJ databases">
        <title>Shinella kummerowiae sp. nov., a symbiotic bacterium isolated from root nodules of the herbal legume Kummerowia stipulacea.</title>
        <authorList>
            <person name="Gao J."/>
        </authorList>
    </citation>
    <scope>NUCLEOTIDE SEQUENCE [LARGE SCALE GENOMIC DNA]</scope>
    <source>
        <strain evidence="2 3">CCBAU 25048</strain>
    </source>
</reference>
<dbReference type="InterPro" id="IPR016181">
    <property type="entry name" value="Acyl_CoA_acyltransferase"/>
</dbReference>
<proteinExistence type="predicted"/>
<dbReference type="SUPFAM" id="SSF55729">
    <property type="entry name" value="Acyl-CoA N-acyltransferases (Nat)"/>
    <property type="match status" value="1"/>
</dbReference>